<dbReference type="EMBL" id="CAQQ02194105">
    <property type="status" value="NOT_ANNOTATED_CDS"/>
    <property type="molecule type" value="Genomic_DNA"/>
</dbReference>
<protein>
    <submittedName>
        <fullName evidence="1">Uncharacterized protein</fullName>
    </submittedName>
</protein>
<name>T1GN71_MEGSC</name>
<organism evidence="1 2">
    <name type="scientific">Megaselia scalaris</name>
    <name type="common">Humpbacked fly</name>
    <name type="synonym">Phora scalaris</name>
    <dbReference type="NCBI Taxonomy" id="36166"/>
    <lineage>
        <taxon>Eukaryota</taxon>
        <taxon>Metazoa</taxon>
        <taxon>Ecdysozoa</taxon>
        <taxon>Arthropoda</taxon>
        <taxon>Hexapoda</taxon>
        <taxon>Insecta</taxon>
        <taxon>Pterygota</taxon>
        <taxon>Neoptera</taxon>
        <taxon>Endopterygota</taxon>
        <taxon>Diptera</taxon>
        <taxon>Brachycera</taxon>
        <taxon>Muscomorpha</taxon>
        <taxon>Platypezoidea</taxon>
        <taxon>Phoridae</taxon>
        <taxon>Megaseliini</taxon>
        <taxon>Megaselia</taxon>
    </lineage>
</organism>
<evidence type="ECO:0000313" key="1">
    <source>
        <dbReference type="EnsemblMetazoa" id="MESCA005014-PA"/>
    </source>
</evidence>
<keyword evidence="2" id="KW-1185">Reference proteome</keyword>
<dbReference type="Proteomes" id="UP000015102">
    <property type="component" value="Unassembled WGS sequence"/>
</dbReference>
<evidence type="ECO:0000313" key="2">
    <source>
        <dbReference type="Proteomes" id="UP000015102"/>
    </source>
</evidence>
<dbReference type="EnsemblMetazoa" id="MESCA005014-RA">
    <property type="protein sequence ID" value="MESCA005014-PA"/>
    <property type="gene ID" value="MESCA005014"/>
</dbReference>
<reference evidence="1" key="2">
    <citation type="submission" date="2015-06" db="UniProtKB">
        <authorList>
            <consortium name="EnsemblMetazoa"/>
        </authorList>
    </citation>
    <scope>IDENTIFICATION</scope>
</reference>
<proteinExistence type="predicted"/>
<dbReference type="AlphaFoldDB" id="T1GN71"/>
<sequence>MSDITADIGTGANFQYARETYMFFVFFVLTYGNTQILVSQQTCNSLCFVLHVQWEEQEECNQLTTEITCTLYIDFGYWEPLQDIFGSLKNLPRMRQKETGLKIYIKQSIKSL</sequence>
<accession>T1GN71</accession>
<reference evidence="2" key="1">
    <citation type="submission" date="2013-02" db="EMBL/GenBank/DDBJ databases">
        <authorList>
            <person name="Hughes D."/>
        </authorList>
    </citation>
    <scope>NUCLEOTIDE SEQUENCE</scope>
    <source>
        <strain>Durham</strain>
        <strain evidence="2">NC isolate 2 -- Noor lab</strain>
    </source>
</reference>
<dbReference type="HOGENOM" id="CLU_2148723_0_0_1"/>